<dbReference type="Pfam" id="PF02298">
    <property type="entry name" value="Cu_bind_like"/>
    <property type="match status" value="1"/>
</dbReference>
<dbReference type="Proteomes" id="UP001202328">
    <property type="component" value="Unassembled WGS sequence"/>
</dbReference>
<keyword evidence="5" id="KW-0732">Signal</keyword>
<dbReference type="InterPro" id="IPR003245">
    <property type="entry name" value="Phytocyanin_dom"/>
</dbReference>
<keyword evidence="8" id="KW-1185">Reference proteome</keyword>
<dbReference type="SUPFAM" id="SSF49503">
    <property type="entry name" value="Cupredoxins"/>
    <property type="match status" value="1"/>
</dbReference>
<dbReference type="CDD" id="cd04216">
    <property type="entry name" value="Phytocyanin"/>
    <property type="match status" value="1"/>
</dbReference>
<evidence type="ECO:0000256" key="3">
    <source>
        <dbReference type="ARBA" id="ARBA00023180"/>
    </source>
</evidence>
<dbReference type="PROSITE" id="PS51485">
    <property type="entry name" value="PHYTOCYANIN"/>
    <property type="match status" value="1"/>
</dbReference>
<feature type="domain" description="Phytocyanin" evidence="6">
    <location>
        <begin position="23"/>
        <end position="124"/>
    </location>
</feature>
<comment type="caution">
    <text evidence="7">The sequence shown here is derived from an EMBL/GenBank/DDBJ whole genome shotgun (WGS) entry which is preliminary data.</text>
</comment>
<evidence type="ECO:0000256" key="4">
    <source>
        <dbReference type="SAM" id="MobiDB-lite"/>
    </source>
</evidence>
<dbReference type="GO" id="GO:0005886">
    <property type="term" value="C:plasma membrane"/>
    <property type="evidence" value="ECO:0007669"/>
    <property type="project" value="TreeGrafter"/>
</dbReference>
<evidence type="ECO:0000313" key="7">
    <source>
        <dbReference type="EMBL" id="KAI3896706.1"/>
    </source>
</evidence>
<feature type="chain" id="PRO_5042292336" description="Phytocyanin domain-containing protein" evidence="5">
    <location>
        <begin position="23"/>
        <end position="175"/>
    </location>
</feature>
<sequence>MGVVERVMFFIALAVLCVASTAEVYMVGDDHGWNINSLAYYKEWYASKAFKIGDSIVFEYAPERHNVVQVTYENYNKCNASSPIKTFNSGKDTIPIKANGHYFYICGIPNHCGMGQKVNIRVVSRDSPVTPTPPSGITVPSSSTPAPPPSTAVTFSKDLIGTFGFVVLAAVAAVA</sequence>
<dbReference type="InterPro" id="IPR008972">
    <property type="entry name" value="Cupredoxin"/>
</dbReference>
<keyword evidence="3" id="KW-0325">Glycoprotein</keyword>
<gene>
    <name evidence="7" type="ORF">MKW98_009559</name>
</gene>
<keyword evidence="1" id="KW-0479">Metal-binding</keyword>
<feature type="region of interest" description="Disordered" evidence="4">
    <location>
        <begin position="125"/>
        <end position="149"/>
    </location>
</feature>
<dbReference type="FunFam" id="2.60.40.420:FF:000003">
    <property type="entry name" value="Blue copper"/>
    <property type="match status" value="1"/>
</dbReference>
<keyword evidence="2" id="KW-0186">Copper</keyword>
<reference evidence="7" key="1">
    <citation type="submission" date="2022-04" db="EMBL/GenBank/DDBJ databases">
        <title>A functionally conserved STORR gene fusion in Papaver species that diverged 16.8 million years ago.</title>
        <authorList>
            <person name="Catania T."/>
        </authorList>
    </citation>
    <scope>NUCLEOTIDE SEQUENCE</scope>
    <source>
        <strain evidence="7">S-188037</strain>
    </source>
</reference>
<name>A0AAD4SEB3_9MAGN</name>
<evidence type="ECO:0000313" key="8">
    <source>
        <dbReference type="Proteomes" id="UP001202328"/>
    </source>
</evidence>
<dbReference type="PANTHER" id="PTHR33021:SF339">
    <property type="entry name" value="OS07G0570600 PROTEIN"/>
    <property type="match status" value="1"/>
</dbReference>
<dbReference type="Gene3D" id="2.60.40.420">
    <property type="entry name" value="Cupredoxins - blue copper proteins"/>
    <property type="match status" value="1"/>
</dbReference>
<organism evidence="7 8">
    <name type="scientific">Papaver atlanticum</name>
    <dbReference type="NCBI Taxonomy" id="357466"/>
    <lineage>
        <taxon>Eukaryota</taxon>
        <taxon>Viridiplantae</taxon>
        <taxon>Streptophyta</taxon>
        <taxon>Embryophyta</taxon>
        <taxon>Tracheophyta</taxon>
        <taxon>Spermatophyta</taxon>
        <taxon>Magnoliopsida</taxon>
        <taxon>Ranunculales</taxon>
        <taxon>Papaveraceae</taxon>
        <taxon>Papaveroideae</taxon>
        <taxon>Papaver</taxon>
    </lineage>
</organism>
<evidence type="ECO:0000256" key="1">
    <source>
        <dbReference type="ARBA" id="ARBA00022723"/>
    </source>
</evidence>
<dbReference type="GO" id="GO:0009055">
    <property type="term" value="F:electron transfer activity"/>
    <property type="evidence" value="ECO:0007669"/>
    <property type="project" value="InterPro"/>
</dbReference>
<dbReference type="InterPro" id="IPR028871">
    <property type="entry name" value="BlueCu_1_BS"/>
</dbReference>
<protein>
    <recommendedName>
        <fullName evidence="6">Phytocyanin domain-containing protein</fullName>
    </recommendedName>
</protein>
<dbReference type="PANTHER" id="PTHR33021">
    <property type="entry name" value="BLUE COPPER PROTEIN"/>
    <property type="match status" value="1"/>
</dbReference>
<dbReference type="GO" id="GO:0046872">
    <property type="term" value="F:metal ion binding"/>
    <property type="evidence" value="ECO:0007669"/>
    <property type="project" value="UniProtKB-KW"/>
</dbReference>
<accession>A0AAD4SEB3</accession>
<dbReference type="InterPro" id="IPR039391">
    <property type="entry name" value="Phytocyanin-like"/>
</dbReference>
<dbReference type="AlphaFoldDB" id="A0AAD4SEB3"/>
<evidence type="ECO:0000256" key="2">
    <source>
        <dbReference type="ARBA" id="ARBA00023008"/>
    </source>
</evidence>
<feature type="signal peptide" evidence="5">
    <location>
        <begin position="1"/>
        <end position="22"/>
    </location>
</feature>
<evidence type="ECO:0000256" key="5">
    <source>
        <dbReference type="SAM" id="SignalP"/>
    </source>
</evidence>
<evidence type="ECO:0000259" key="6">
    <source>
        <dbReference type="PROSITE" id="PS51485"/>
    </source>
</evidence>
<dbReference type="PROSITE" id="PS00196">
    <property type="entry name" value="COPPER_BLUE"/>
    <property type="match status" value="1"/>
</dbReference>
<dbReference type="EMBL" id="JAJJMB010011871">
    <property type="protein sequence ID" value="KAI3896706.1"/>
    <property type="molecule type" value="Genomic_DNA"/>
</dbReference>
<proteinExistence type="predicted"/>